<dbReference type="PROSITE" id="PS51257">
    <property type="entry name" value="PROKAR_LIPOPROTEIN"/>
    <property type="match status" value="1"/>
</dbReference>
<evidence type="ECO:0000313" key="1">
    <source>
        <dbReference type="EMBL" id="MFC3199339.1"/>
    </source>
</evidence>
<organism evidence="1 2">
    <name type="scientific">Parapedobacter deserti</name>
    <dbReference type="NCBI Taxonomy" id="1912957"/>
    <lineage>
        <taxon>Bacteria</taxon>
        <taxon>Pseudomonadati</taxon>
        <taxon>Bacteroidota</taxon>
        <taxon>Sphingobacteriia</taxon>
        <taxon>Sphingobacteriales</taxon>
        <taxon>Sphingobacteriaceae</taxon>
        <taxon>Parapedobacter</taxon>
    </lineage>
</organism>
<accession>A0ABV7JMP6</accession>
<reference evidence="2" key="1">
    <citation type="journal article" date="2019" name="Int. J. Syst. Evol. Microbiol.">
        <title>The Global Catalogue of Microorganisms (GCM) 10K type strain sequencing project: providing services to taxonomists for standard genome sequencing and annotation.</title>
        <authorList>
            <consortium name="The Broad Institute Genomics Platform"/>
            <consortium name="The Broad Institute Genome Sequencing Center for Infectious Disease"/>
            <person name="Wu L."/>
            <person name="Ma J."/>
        </authorList>
    </citation>
    <scope>NUCLEOTIDE SEQUENCE [LARGE SCALE GENOMIC DNA]</scope>
    <source>
        <strain evidence="2">KCTC 52416</strain>
    </source>
</reference>
<dbReference type="EMBL" id="JBHRTA010000038">
    <property type="protein sequence ID" value="MFC3199339.1"/>
    <property type="molecule type" value="Genomic_DNA"/>
</dbReference>
<comment type="caution">
    <text evidence="1">The sequence shown here is derived from an EMBL/GenBank/DDBJ whole genome shotgun (WGS) entry which is preliminary data.</text>
</comment>
<name>A0ABV7JMP6_9SPHI</name>
<dbReference type="RefSeq" id="WP_379024848.1">
    <property type="nucleotide sequence ID" value="NZ_JBHRTA010000038.1"/>
</dbReference>
<sequence length="140" mass="15451">MKSIAYTLLAFIAALSCDHAESKGDCRSVACTEVFMSVSVNVTDTGANPVALDSIKVTRLPGNEDLTREYDNESWSLFRQQGVYLVADDSHAKRLPRHTDIKLNFRGYIGSREVANADYVVTFDCCHISLVSGDTELVIE</sequence>
<evidence type="ECO:0000313" key="2">
    <source>
        <dbReference type="Proteomes" id="UP001595526"/>
    </source>
</evidence>
<keyword evidence="2" id="KW-1185">Reference proteome</keyword>
<proteinExistence type="predicted"/>
<protein>
    <submittedName>
        <fullName evidence="1">Uncharacterized protein</fullName>
    </submittedName>
</protein>
<gene>
    <name evidence="1" type="ORF">ACFOET_17080</name>
</gene>
<dbReference type="Proteomes" id="UP001595526">
    <property type="component" value="Unassembled WGS sequence"/>
</dbReference>